<keyword evidence="13" id="KW-0378">Hydrolase</keyword>
<dbReference type="SMART" id="SM00382">
    <property type="entry name" value="AAA"/>
    <property type="match status" value="1"/>
</dbReference>
<evidence type="ECO:0000259" key="11">
    <source>
        <dbReference type="PROSITE" id="PS50893"/>
    </source>
</evidence>
<dbReference type="Gene3D" id="3.40.50.300">
    <property type="entry name" value="P-loop containing nucleotide triphosphate hydrolases"/>
    <property type="match status" value="1"/>
</dbReference>
<keyword evidence="6" id="KW-0067">ATP-binding</keyword>
<dbReference type="InterPro" id="IPR017871">
    <property type="entry name" value="ABC_transporter-like_CS"/>
</dbReference>
<dbReference type="STRING" id="448.Lery_0531"/>
<feature type="domain" description="ABC transporter" evidence="11">
    <location>
        <begin position="634"/>
        <end position="865"/>
    </location>
</feature>
<feature type="transmembrane region" description="Helical" evidence="10">
    <location>
        <begin position="432"/>
        <end position="456"/>
    </location>
</feature>
<dbReference type="InterPro" id="IPR003593">
    <property type="entry name" value="AAA+_ATPase"/>
</dbReference>
<dbReference type="InterPro" id="IPR036640">
    <property type="entry name" value="ABC1_TM_sf"/>
</dbReference>
<feature type="transmembrane region" description="Helical" evidence="10">
    <location>
        <begin position="325"/>
        <end position="347"/>
    </location>
</feature>
<protein>
    <submittedName>
        <fullName evidence="13">ABC transporter</fullName>
        <ecNumber evidence="13">3.6.3.44</ecNumber>
    </submittedName>
</protein>
<feature type="coiled-coil region" evidence="9">
    <location>
        <begin position="143"/>
        <end position="170"/>
    </location>
</feature>
<evidence type="ECO:0000256" key="2">
    <source>
        <dbReference type="ARBA" id="ARBA00022448"/>
    </source>
</evidence>
<sequence>MMKTTAPLNELDLLQSDTHYRVLQGHVDLFLVPVNSHYRQSRYLIAQCQRHDVLLGLKGQPPVTGWQLIASRSTDTEWEAVTEAYLNKNEQQGSLMAWQNHFVQYLNNAPFDYDTSLLIDKHTKPSERVATGKAFFNHILPVLIQTVERLREQEEERTQQRKKIEDNRLKRAYLSMISTLKSKNPVAQTGRQDTLTYCLQRAASFYQLELPEHVQVNDVQEINLKTGMAIRPVQLSGTWWRGATHPLLLQKPEDKAYYLALPSMTRGLLLIDPSQGISKKLTAQEAALFTDNAWQMYCPLPQKSLKIKDLVTFAFRGGQRDLIRLLIVGSLAALLSLVMPWFTGILFEQVVPAGDLNQLQQIILALLIAAFSAGLFELVRSITVLRLSSRLNLNLEVALWDRLIRLPVTFFKRFTTGDLTQRAMAVSHIRTLLAGVVVNSLLSGIFSLFSLILLFYYDISLAVTSTLIILVICAYTLLISLRQLKHYKIQESLQGELSGMVVQLLGGIGKIQSSGREKTAFSLWAIKNSQIKQTTYKANQASALLSSLNSFFLTLLSVIVFTQFLHRTDTLSLGLFLAFNATLGQFTAGMLGITDIAGTLINSIPLLKRAAPILETLPETHAGKRDPGQLKGKIEVDHLRFSYAKEQPVIKNVSFTIYPGQYVALTGPSGSGKSTLLRLLLGFEKPDQGNLFFDDHDIKQLNVQRLREQCGVVLQNSTLVSGTLFENIAGSALLSLDEAWEAADRAGLAADIDKMPMGMHTVISERGGTLSGGQRQRVLIARALAKKPRLLFFDEATSALDNVTQAIVIQSLAALNITRVVIAHRLTTIEKADLILVMDQGEVVQSGTYQQLMDKDGLFRQMATRQLLK</sequence>
<feature type="domain" description="ABC transmembrane type-1" evidence="12">
    <location>
        <begin position="325"/>
        <end position="602"/>
    </location>
</feature>
<dbReference type="GO" id="GO:0140359">
    <property type="term" value="F:ABC-type transporter activity"/>
    <property type="evidence" value="ECO:0007669"/>
    <property type="project" value="InterPro"/>
</dbReference>
<dbReference type="AlphaFoldDB" id="A0A0W0TVW8"/>
<evidence type="ECO:0000256" key="1">
    <source>
        <dbReference type="ARBA" id="ARBA00004651"/>
    </source>
</evidence>
<evidence type="ECO:0000256" key="9">
    <source>
        <dbReference type="SAM" id="Coils"/>
    </source>
</evidence>
<keyword evidence="8 10" id="KW-0472">Membrane</keyword>
<accession>A0A0W0TVW8</accession>
<reference evidence="13 14" key="1">
    <citation type="submission" date="2015-11" db="EMBL/GenBank/DDBJ databases">
        <title>Genomic analysis of 38 Legionella species identifies large and diverse effector repertoires.</title>
        <authorList>
            <person name="Burstein D."/>
            <person name="Amaro F."/>
            <person name="Zusman T."/>
            <person name="Lifshitz Z."/>
            <person name="Cohen O."/>
            <person name="Gilbert J.A."/>
            <person name="Pupko T."/>
            <person name="Shuman H.A."/>
            <person name="Segal G."/>
        </authorList>
    </citation>
    <scope>NUCLEOTIDE SEQUENCE [LARGE SCALE GENOMIC DNA]</scope>
    <source>
        <strain evidence="13 14">SE-32A-C8</strain>
    </source>
</reference>
<feature type="transmembrane region" description="Helical" evidence="10">
    <location>
        <begin position="462"/>
        <end position="481"/>
    </location>
</feature>
<dbReference type="Pfam" id="PF00664">
    <property type="entry name" value="ABC_membrane"/>
    <property type="match status" value="1"/>
</dbReference>
<dbReference type="InterPro" id="IPR022515">
    <property type="entry name" value="NHPM_micro_ABC2"/>
</dbReference>
<feature type="transmembrane region" description="Helical" evidence="10">
    <location>
        <begin position="359"/>
        <end position="379"/>
    </location>
</feature>
<dbReference type="InterPro" id="IPR027417">
    <property type="entry name" value="P-loop_NTPase"/>
</dbReference>
<gene>
    <name evidence="13" type="ORF">Lery_0531</name>
</gene>
<dbReference type="PANTHER" id="PTHR24221:SF654">
    <property type="entry name" value="ATP-BINDING CASSETTE SUB-FAMILY B MEMBER 6"/>
    <property type="match status" value="1"/>
</dbReference>
<dbReference type="EMBL" id="LNYA01000003">
    <property type="protein sequence ID" value="KTC99630.1"/>
    <property type="molecule type" value="Genomic_DNA"/>
</dbReference>
<keyword evidence="7 10" id="KW-1133">Transmembrane helix</keyword>
<evidence type="ECO:0000256" key="10">
    <source>
        <dbReference type="SAM" id="Phobius"/>
    </source>
</evidence>
<keyword evidence="4 10" id="KW-0812">Transmembrane</keyword>
<dbReference type="PATRIC" id="fig|448.7.peg.551"/>
<dbReference type="GO" id="GO:0005524">
    <property type="term" value="F:ATP binding"/>
    <property type="evidence" value="ECO:0007669"/>
    <property type="project" value="UniProtKB-KW"/>
</dbReference>
<keyword evidence="2" id="KW-0813">Transport</keyword>
<evidence type="ECO:0000256" key="8">
    <source>
        <dbReference type="ARBA" id="ARBA00023136"/>
    </source>
</evidence>
<dbReference type="FunFam" id="3.40.50.300:FF:000299">
    <property type="entry name" value="ABC transporter ATP-binding protein/permease"/>
    <property type="match status" value="1"/>
</dbReference>
<dbReference type="CDD" id="cd07346">
    <property type="entry name" value="ABC_6TM_exporters"/>
    <property type="match status" value="1"/>
</dbReference>
<evidence type="ECO:0000313" key="13">
    <source>
        <dbReference type="EMBL" id="KTC99630.1"/>
    </source>
</evidence>
<evidence type="ECO:0000256" key="4">
    <source>
        <dbReference type="ARBA" id="ARBA00022692"/>
    </source>
</evidence>
<dbReference type="EC" id="3.6.3.44" evidence="13"/>
<evidence type="ECO:0000313" key="14">
    <source>
        <dbReference type="Proteomes" id="UP000054773"/>
    </source>
</evidence>
<comment type="caution">
    <text evidence="13">The sequence shown here is derived from an EMBL/GenBank/DDBJ whole genome shotgun (WGS) entry which is preliminary data.</text>
</comment>
<dbReference type="Proteomes" id="UP000054773">
    <property type="component" value="Unassembled WGS sequence"/>
</dbReference>
<dbReference type="OrthoDB" id="9787557at2"/>
<proteinExistence type="predicted"/>
<keyword evidence="3" id="KW-1003">Cell membrane</keyword>
<dbReference type="RefSeq" id="WP_058525698.1">
    <property type="nucleotide sequence ID" value="NZ_CAAAHY010000001.1"/>
</dbReference>
<evidence type="ECO:0000256" key="7">
    <source>
        <dbReference type="ARBA" id="ARBA00022989"/>
    </source>
</evidence>
<comment type="subcellular location">
    <subcellularLocation>
        <location evidence="1">Cell membrane</location>
        <topology evidence="1">Multi-pass membrane protein</topology>
    </subcellularLocation>
</comment>
<dbReference type="GO" id="GO:0034040">
    <property type="term" value="F:ATPase-coupled lipid transmembrane transporter activity"/>
    <property type="evidence" value="ECO:0007669"/>
    <property type="project" value="TreeGrafter"/>
</dbReference>
<evidence type="ECO:0000256" key="6">
    <source>
        <dbReference type="ARBA" id="ARBA00022840"/>
    </source>
</evidence>
<keyword evidence="9" id="KW-0175">Coiled coil</keyword>
<organism evidence="13 14">
    <name type="scientific">Legionella erythra</name>
    <dbReference type="NCBI Taxonomy" id="448"/>
    <lineage>
        <taxon>Bacteria</taxon>
        <taxon>Pseudomonadati</taxon>
        <taxon>Pseudomonadota</taxon>
        <taxon>Gammaproteobacteria</taxon>
        <taxon>Legionellales</taxon>
        <taxon>Legionellaceae</taxon>
        <taxon>Legionella</taxon>
    </lineage>
</organism>
<dbReference type="PANTHER" id="PTHR24221">
    <property type="entry name" value="ATP-BINDING CASSETTE SUB-FAMILY B"/>
    <property type="match status" value="1"/>
</dbReference>
<dbReference type="SUPFAM" id="SSF90123">
    <property type="entry name" value="ABC transporter transmembrane region"/>
    <property type="match status" value="1"/>
</dbReference>
<dbReference type="SUPFAM" id="SSF52540">
    <property type="entry name" value="P-loop containing nucleoside triphosphate hydrolases"/>
    <property type="match status" value="1"/>
</dbReference>
<dbReference type="InterPro" id="IPR003439">
    <property type="entry name" value="ABC_transporter-like_ATP-bd"/>
</dbReference>
<name>A0A0W0TVW8_LEGER</name>
<dbReference type="InterPro" id="IPR011527">
    <property type="entry name" value="ABC1_TM_dom"/>
</dbReference>
<dbReference type="GO" id="GO:0016887">
    <property type="term" value="F:ATP hydrolysis activity"/>
    <property type="evidence" value="ECO:0007669"/>
    <property type="project" value="InterPro"/>
</dbReference>
<evidence type="ECO:0000256" key="3">
    <source>
        <dbReference type="ARBA" id="ARBA00022475"/>
    </source>
</evidence>
<evidence type="ECO:0000259" key="12">
    <source>
        <dbReference type="PROSITE" id="PS50929"/>
    </source>
</evidence>
<dbReference type="Gene3D" id="1.20.1560.10">
    <property type="entry name" value="ABC transporter type 1, transmembrane domain"/>
    <property type="match status" value="1"/>
</dbReference>
<evidence type="ECO:0000256" key="5">
    <source>
        <dbReference type="ARBA" id="ARBA00022741"/>
    </source>
</evidence>
<dbReference type="InterPro" id="IPR039421">
    <property type="entry name" value="Type_1_exporter"/>
</dbReference>
<keyword evidence="5" id="KW-0547">Nucleotide-binding</keyword>
<dbReference type="GO" id="GO:0005886">
    <property type="term" value="C:plasma membrane"/>
    <property type="evidence" value="ECO:0007669"/>
    <property type="project" value="UniProtKB-SubCell"/>
</dbReference>
<dbReference type="PROSITE" id="PS50929">
    <property type="entry name" value="ABC_TM1F"/>
    <property type="match status" value="1"/>
</dbReference>
<keyword evidence="14" id="KW-1185">Reference proteome</keyword>
<dbReference type="Pfam" id="PF00005">
    <property type="entry name" value="ABC_tran"/>
    <property type="match status" value="1"/>
</dbReference>
<feature type="transmembrane region" description="Helical" evidence="10">
    <location>
        <begin position="541"/>
        <end position="565"/>
    </location>
</feature>
<dbReference type="PROSITE" id="PS50893">
    <property type="entry name" value="ABC_TRANSPORTER_2"/>
    <property type="match status" value="1"/>
</dbReference>
<dbReference type="NCBIfam" id="TIGR03797">
    <property type="entry name" value="NHLM_micro_ABC2"/>
    <property type="match status" value="1"/>
</dbReference>
<dbReference type="PROSITE" id="PS00211">
    <property type="entry name" value="ABC_TRANSPORTER_1"/>
    <property type="match status" value="1"/>
</dbReference>